<protein>
    <submittedName>
        <fullName evidence="1">Uncharacterized protein</fullName>
    </submittedName>
</protein>
<dbReference type="AlphaFoldDB" id="A0A8D8UA43"/>
<dbReference type="EMBL" id="HBUF01338809">
    <property type="protein sequence ID" value="CAG6698877.1"/>
    <property type="molecule type" value="Transcribed_RNA"/>
</dbReference>
<evidence type="ECO:0000313" key="1">
    <source>
        <dbReference type="EMBL" id="CAG6698877.1"/>
    </source>
</evidence>
<organism evidence="1">
    <name type="scientific">Cacopsylla melanoneura</name>
    <dbReference type="NCBI Taxonomy" id="428564"/>
    <lineage>
        <taxon>Eukaryota</taxon>
        <taxon>Metazoa</taxon>
        <taxon>Ecdysozoa</taxon>
        <taxon>Arthropoda</taxon>
        <taxon>Hexapoda</taxon>
        <taxon>Insecta</taxon>
        <taxon>Pterygota</taxon>
        <taxon>Neoptera</taxon>
        <taxon>Paraneoptera</taxon>
        <taxon>Hemiptera</taxon>
        <taxon>Sternorrhyncha</taxon>
        <taxon>Psylloidea</taxon>
        <taxon>Psyllidae</taxon>
        <taxon>Psyllinae</taxon>
        <taxon>Cacopsylla</taxon>
    </lineage>
</organism>
<proteinExistence type="predicted"/>
<name>A0A8D8UA43_9HEMI</name>
<sequence length="209" mass="23360">MNTAVSVAVVTLDSIDTTLTPGRSVSLAIRSPTGATRHPTYLRLAHGTPQPITAPLLHQYHVTLGTHHSLASFDHFIQHVTCSSRVLVRFRVRLHMILVLFTVQTIVNSLTRQTVQMSTHRTPELVHIILEYAPSSTVGRLAMERILYLSLSVCHRFGQVLLVRYRTDERLDLALLNDRVAGVRRVTVRTLDADFRVVVNGRAQTGLAE</sequence>
<reference evidence="1" key="1">
    <citation type="submission" date="2021-05" db="EMBL/GenBank/DDBJ databases">
        <authorList>
            <person name="Alioto T."/>
            <person name="Alioto T."/>
            <person name="Gomez Garrido J."/>
        </authorList>
    </citation>
    <scope>NUCLEOTIDE SEQUENCE</scope>
</reference>
<accession>A0A8D8UA43</accession>